<reference evidence="2" key="1">
    <citation type="journal article" date="2019" name="Int. J. Syst. Evol. Microbiol.">
        <title>The Global Catalogue of Microorganisms (GCM) 10K type strain sequencing project: providing services to taxonomists for standard genome sequencing and annotation.</title>
        <authorList>
            <consortium name="The Broad Institute Genomics Platform"/>
            <consortium name="The Broad Institute Genome Sequencing Center for Infectious Disease"/>
            <person name="Wu L."/>
            <person name="Ma J."/>
        </authorList>
    </citation>
    <scope>NUCLEOTIDE SEQUENCE [LARGE SCALE GENOMIC DNA]</scope>
    <source>
        <strain evidence="2">CGMCC 1.15420</strain>
    </source>
</reference>
<dbReference type="Proteomes" id="UP000608420">
    <property type="component" value="Unassembled WGS sequence"/>
</dbReference>
<name>A0ABQ1W1E3_9BACL</name>
<dbReference type="RefSeq" id="WP_120461650.1">
    <property type="nucleotide sequence ID" value="NZ_BMIW01000027.1"/>
</dbReference>
<dbReference type="EMBL" id="BMIW01000027">
    <property type="protein sequence ID" value="GGG09470.1"/>
    <property type="molecule type" value="Genomic_DNA"/>
</dbReference>
<gene>
    <name evidence="1" type="primary">yjgB</name>
    <name evidence="1" type="ORF">GCM10010913_34120</name>
</gene>
<evidence type="ECO:0000313" key="2">
    <source>
        <dbReference type="Proteomes" id="UP000608420"/>
    </source>
</evidence>
<organism evidence="1 2">
    <name type="scientific">Paenibacillus aceti</name>
    <dbReference type="NCBI Taxonomy" id="1820010"/>
    <lineage>
        <taxon>Bacteria</taxon>
        <taxon>Bacillati</taxon>
        <taxon>Bacillota</taxon>
        <taxon>Bacilli</taxon>
        <taxon>Bacillales</taxon>
        <taxon>Paenibacillaceae</taxon>
        <taxon>Paenibacillus</taxon>
    </lineage>
</organism>
<evidence type="ECO:0000313" key="1">
    <source>
        <dbReference type="EMBL" id="GGG09470.1"/>
    </source>
</evidence>
<dbReference type="Pfam" id="PF14172">
    <property type="entry name" value="DUF4309"/>
    <property type="match status" value="1"/>
</dbReference>
<dbReference type="InterPro" id="IPR025453">
    <property type="entry name" value="DUF4309"/>
</dbReference>
<sequence>MNMKQFAKKAWTSIAIAGVVGIGATMVGGVALPAHQVKAAAAASQNDEDTAQALRTLNSFYKPALKGQFPGAVSDLTIGKSTRKDVIKGIGEPMAERKKASDFDLYSADMGSPGYAFLYDKSDKIKEIRYFGTNVERQTNIGGITMSMVKKHWFAPDSTKTFKTGKKKQTKLTYIRGNYKLEFIFNSSTDLDHINLLAK</sequence>
<proteinExistence type="predicted"/>
<comment type="caution">
    <text evidence="1">The sequence shown here is derived from an EMBL/GenBank/DDBJ whole genome shotgun (WGS) entry which is preliminary data.</text>
</comment>
<protein>
    <recommendedName>
        <fullName evidence="3">DUF4309 domain-containing protein</fullName>
    </recommendedName>
</protein>
<keyword evidence="2" id="KW-1185">Reference proteome</keyword>
<evidence type="ECO:0008006" key="3">
    <source>
        <dbReference type="Google" id="ProtNLM"/>
    </source>
</evidence>
<accession>A0ABQ1W1E3</accession>